<name>X1UJR2_9ZZZZ</name>
<organism evidence="1">
    <name type="scientific">marine sediment metagenome</name>
    <dbReference type="NCBI Taxonomy" id="412755"/>
    <lineage>
        <taxon>unclassified sequences</taxon>
        <taxon>metagenomes</taxon>
        <taxon>ecological metagenomes</taxon>
    </lineage>
</organism>
<protein>
    <submittedName>
        <fullName evidence="1">Uncharacterized protein</fullName>
    </submittedName>
</protein>
<gene>
    <name evidence="1" type="ORF">S12H4_59687</name>
</gene>
<feature type="non-terminal residue" evidence="1">
    <location>
        <position position="1"/>
    </location>
</feature>
<proteinExistence type="predicted"/>
<accession>X1UJR2</accession>
<reference evidence="1" key="1">
    <citation type="journal article" date="2014" name="Front. Microbiol.">
        <title>High frequency of phylogenetically diverse reductive dehalogenase-homologous genes in deep subseafloor sedimentary metagenomes.</title>
        <authorList>
            <person name="Kawai M."/>
            <person name="Futagami T."/>
            <person name="Toyoda A."/>
            <person name="Takaki Y."/>
            <person name="Nishi S."/>
            <person name="Hori S."/>
            <person name="Arai W."/>
            <person name="Tsubouchi T."/>
            <person name="Morono Y."/>
            <person name="Uchiyama I."/>
            <person name="Ito T."/>
            <person name="Fujiyama A."/>
            <person name="Inagaki F."/>
            <person name="Takami H."/>
        </authorList>
    </citation>
    <scope>NUCLEOTIDE SEQUENCE</scope>
    <source>
        <strain evidence="1">Expedition CK06-06</strain>
    </source>
</reference>
<sequence length="42" mass="4805">KNQIELLGKGVIMIDKKQQGAFNELKGDWSDIIFKKIEVMVV</sequence>
<dbReference type="EMBL" id="BARW01039073">
    <property type="protein sequence ID" value="GAJ17759.1"/>
    <property type="molecule type" value="Genomic_DNA"/>
</dbReference>
<dbReference type="AlphaFoldDB" id="X1UJR2"/>
<comment type="caution">
    <text evidence="1">The sequence shown here is derived from an EMBL/GenBank/DDBJ whole genome shotgun (WGS) entry which is preliminary data.</text>
</comment>
<evidence type="ECO:0000313" key="1">
    <source>
        <dbReference type="EMBL" id="GAJ17759.1"/>
    </source>
</evidence>